<dbReference type="GeneID" id="24404980"/>
<accession>A0A0E3FHS1</accession>
<sequence>MAVSILTLKTGDRVIAELKEIFDGEGDDKRGVCLLMEEPYVLNLEGGNPQYLTEEYGMEYQIKFSKWNPYSSDWQFKMPYDCIMTISNPEPGLQEAYENKITEKRAKQNDGTDTGSTTTEDES</sequence>
<evidence type="ECO:0000313" key="2">
    <source>
        <dbReference type="EMBL" id="AIX26854.1"/>
    </source>
</evidence>
<dbReference type="KEGG" id="vg:24404980"/>
<feature type="compositionally biased region" description="Low complexity" evidence="1">
    <location>
        <begin position="111"/>
        <end position="123"/>
    </location>
</feature>
<feature type="compositionally biased region" description="Basic and acidic residues" evidence="1">
    <location>
        <begin position="100"/>
        <end position="110"/>
    </location>
</feature>
<proteinExistence type="predicted"/>
<feature type="region of interest" description="Disordered" evidence="1">
    <location>
        <begin position="100"/>
        <end position="123"/>
    </location>
</feature>
<reference evidence="2 3" key="1">
    <citation type="submission" date="2013-12" db="EMBL/GenBank/DDBJ databases">
        <title>Ecological redundancy of diverse viral populations within a natural community.</title>
        <authorList>
            <person name="Gregory A.C."/>
            <person name="LaButti K."/>
            <person name="Copeland A."/>
            <person name="Woyke T."/>
            <person name="Sullivan M.B."/>
        </authorList>
    </citation>
    <scope>NUCLEOTIDE SEQUENCE [LARGE SCALE GENOMIC DNA]</scope>
    <source>
        <strain evidence="2">Syn7803US120</strain>
    </source>
</reference>
<dbReference type="Proteomes" id="UP000033009">
    <property type="component" value="Segment"/>
</dbReference>
<name>A0A0E3FHS1_9CAUD</name>
<organism evidence="2 3">
    <name type="scientific">Synechococcus phage ACG-2014i</name>
    <dbReference type="NCBI Taxonomy" id="1493513"/>
    <lineage>
        <taxon>Viruses</taxon>
        <taxon>Duplodnaviria</taxon>
        <taxon>Heunggongvirae</taxon>
        <taxon>Uroviricota</taxon>
        <taxon>Caudoviricetes</taxon>
        <taxon>Pantevenvirales</taxon>
        <taxon>Kyanoviridae</taxon>
        <taxon>Chalconvirus</taxon>
        <taxon>Chalconvirus acg2014i</taxon>
    </lineage>
</organism>
<keyword evidence="3" id="KW-1185">Reference proteome</keyword>
<protein>
    <submittedName>
        <fullName evidence="2">Uncharacterized protein</fullName>
    </submittedName>
</protein>
<dbReference type="Gene3D" id="2.30.30.100">
    <property type="match status" value="1"/>
</dbReference>
<dbReference type="RefSeq" id="YP_009140922.1">
    <property type="nucleotide sequence ID" value="NC_027132.1"/>
</dbReference>
<gene>
    <name evidence="2" type="ORF">Syn7803US120_133</name>
</gene>
<evidence type="ECO:0000256" key="1">
    <source>
        <dbReference type="SAM" id="MobiDB-lite"/>
    </source>
</evidence>
<dbReference type="EMBL" id="KJ019082">
    <property type="protein sequence ID" value="AIX26854.1"/>
    <property type="molecule type" value="Genomic_DNA"/>
</dbReference>
<evidence type="ECO:0000313" key="3">
    <source>
        <dbReference type="Proteomes" id="UP000033009"/>
    </source>
</evidence>